<evidence type="ECO:0000313" key="2">
    <source>
        <dbReference type="Proteomes" id="UP000053820"/>
    </source>
</evidence>
<feature type="non-terminal residue" evidence="1">
    <location>
        <position position="1"/>
    </location>
</feature>
<proteinExistence type="predicted"/>
<dbReference type="EMBL" id="KN839900">
    <property type="protein sequence ID" value="KIJ59026.1"/>
    <property type="molecule type" value="Genomic_DNA"/>
</dbReference>
<dbReference type="Proteomes" id="UP000053820">
    <property type="component" value="Unassembled WGS sequence"/>
</dbReference>
<keyword evidence="2" id="KW-1185">Reference proteome</keyword>
<name>A0A0C9W7X0_9AGAM</name>
<organism evidence="1 2">
    <name type="scientific">Hydnomerulius pinastri MD-312</name>
    <dbReference type="NCBI Taxonomy" id="994086"/>
    <lineage>
        <taxon>Eukaryota</taxon>
        <taxon>Fungi</taxon>
        <taxon>Dikarya</taxon>
        <taxon>Basidiomycota</taxon>
        <taxon>Agaricomycotina</taxon>
        <taxon>Agaricomycetes</taxon>
        <taxon>Agaricomycetidae</taxon>
        <taxon>Boletales</taxon>
        <taxon>Boletales incertae sedis</taxon>
        <taxon>Leucogyrophana</taxon>
    </lineage>
</organism>
<sequence>INKALQQRSEAVRNAITRYNMQAATLNPPRPQISWKEIVDYSFLSEFDLLCLLCADVHNDDWARPAHQEATVKFFKLCHT</sequence>
<accession>A0A0C9W7X0</accession>
<dbReference type="AlphaFoldDB" id="A0A0C9W7X0"/>
<protein>
    <submittedName>
        <fullName evidence="1">Uncharacterized protein</fullName>
    </submittedName>
</protein>
<gene>
    <name evidence="1" type="ORF">HYDPIDRAFT_101528</name>
</gene>
<dbReference type="HOGENOM" id="CLU_013084_6_0_1"/>
<reference evidence="1 2" key="1">
    <citation type="submission" date="2014-04" db="EMBL/GenBank/DDBJ databases">
        <title>Evolutionary Origins and Diversification of the Mycorrhizal Mutualists.</title>
        <authorList>
            <consortium name="DOE Joint Genome Institute"/>
            <consortium name="Mycorrhizal Genomics Consortium"/>
            <person name="Kohler A."/>
            <person name="Kuo A."/>
            <person name="Nagy L.G."/>
            <person name="Floudas D."/>
            <person name="Copeland A."/>
            <person name="Barry K.W."/>
            <person name="Cichocki N."/>
            <person name="Veneault-Fourrey C."/>
            <person name="LaButti K."/>
            <person name="Lindquist E.A."/>
            <person name="Lipzen A."/>
            <person name="Lundell T."/>
            <person name="Morin E."/>
            <person name="Murat C."/>
            <person name="Riley R."/>
            <person name="Ohm R."/>
            <person name="Sun H."/>
            <person name="Tunlid A."/>
            <person name="Henrissat B."/>
            <person name="Grigoriev I.V."/>
            <person name="Hibbett D.S."/>
            <person name="Martin F."/>
        </authorList>
    </citation>
    <scope>NUCLEOTIDE SEQUENCE [LARGE SCALE GENOMIC DNA]</scope>
    <source>
        <strain evidence="1 2">MD-312</strain>
    </source>
</reference>
<evidence type="ECO:0000313" key="1">
    <source>
        <dbReference type="EMBL" id="KIJ59026.1"/>
    </source>
</evidence>
<dbReference type="OrthoDB" id="2676448at2759"/>